<feature type="region of interest" description="Disordered" evidence="1">
    <location>
        <begin position="217"/>
        <end position="250"/>
    </location>
</feature>
<proteinExistence type="predicted"/>
<keyword evidence="2" id="KW-0812">Transmembrane</keyword>
<evidence type="ECO:0000256" key="2">
    <source>
        <dbReference type="SAM" id="Phobius"/>
    </source>
</evidence>
<evidence type="ECO:0000313" key="3">
    <source>
        <dbReference type="EMBL" id="TWG04802.1"/>
    </source>
</evidence>
<gene>
    <name evidence="3" type="ORF">FHX80_113274</name>
</gene>
<sequence length="382" mass="38825">MRRHMGAGVGAEELGALVMPMITGLTNAVGSEFSSAAVAEVRRLVRERLGAAEEGRAALDQLDGDPAAAGADDQVLAQLTAALAADPGFARQVQEALRLTAVQSAGDINTISIGGAVKKSTITIGPVTLNRTPGNQVALAALVLAVVALLVFGMYGVIHTLGPDDDAKAATPSSGSNGSRTGSGAEPSQGDEGATGGDKTAAIKDVEHFKAIFPEPTSLPDDWSFAPGSDSSSEGLGVDNSPCAEGEEGCRGQIHHGRARFGDSTGEAQAEFRVYAYDSVGTAEAGYRAVAGIALHLDGTTTMPITPVADQSTGFTAQDDSAGHTVLTEGAVIRVGTIVARVAYGGSSQQPDTQVLNALLTMLTERAGQAQSGRTPTATTQL</sequence>
<feature type="region of interest" description="Disordered" evidence="1">
    <location>
        <begin position="168"/>
        <end position="198"/>
    </location>
</feature>
<feature type="transmembrane region" description="Helical" evidence="2">
    <location>
        <begin position="137"/>
        <end position="158"/>
    </location>
</feature>
<evidence type="ECO:0000313" key="4">
    <source>
        <dbReference type="Proteomes" id="UP000318186"/>
    </source>
</evidence>
<accession>A0A561UZJ4</accession>
<keyword evidence="2" id="KW-1133">Transmembrane helix</keyword>
<keyword evidence="2" id="KW-0472">Membrane</keyword>
<name>A0A561UZJ4_9ACTN</name>
<organism evidence="3 4">
    <name type="scientific">Streptomyces brevispora</name>
    <dbReference type="NCBI Taxonomy" id="887462"/>
    <lineage>
        <taxon>Bacteria</taxon>
        <taxon>Bacillati</taxon>
        <taxon>Actinomycetota</taxon>
        <taxon>Actinomycetes</taxon>
        <taxon>Kitasatosporales</taxon>
        <taxon>Streptomycetaceae</taxon>
        <taxon>Streptomyces</taxon>
    </lineage>
</organism>
<dbReference type="Proteomes" id="UP000318186">
    <property type="component" value="Unassembled WGS sequence"/>
</dbReference>
<feature type="compositionally biased region" description="Low complexity" evidence="1">
    <location>
        <begin position="173"/>
        <end position="184"/>
    </location>
</feature>
<reference evidence="3 4" key="1">
    <citation type="submission" date="2019-06" db="EMBL/GenBank/DDBJ databases">
        <title>Sequencing the genomes of 1000 actinobacteria strains.</title>
        <authorList>
            <person name="Klenk H.-P."/>
        </authorList>
    </citation>
    <scope>NUCLEOTIDE SEQUENCE [LARGE SCALE GENOMIC DNA]</scope>
    <source>
        <strain evidence="3 4">DSM 42059</strain>
    </source>
</reference>
<comment type="caution">
    <text evidence="3">The sequence shown here is derived from an EMBL/GenBank/DDBJ whole genome shotgun (WGS) entry which is preliminary data.</text>
</comment>
<dbReference type="EMBL" id="VIWW01000001">
    <property type="protein sequence ID" value="TWG04802.1"/>
    <property type="molecule type" value="Genomic_DNA"/>
</dbReference>
<protein>
    <submittedName>
        <fullName evidence="3">Uncharacterized protein</fullName>
    </submittedName>
</protein>
<dbReference type="AlphaFoldDB" id="A0A561UZJ4"/>
<evidence type="ECO:0000256" key="1">
    <source>
        <dbReference type="SAM" id="MobiDB-lite"/>
    </source>
</evidence>